<reference evidence="1 2" key="1">
    <citation type="journal article" date="2014" name="Environ. Microbiol.">
        <title>Insights into organohalide respiration and the versatile catabolism of Sulfurospirillum multivorans gained from comparative genomics and physiological studies.</title>
        <authorList>
            <person name="Goris T."/>
            <person name="Schubert T."/>
            <person name="Gadkari J."/>
            <person name="Wubet T."/>
            <person name="Tarkka M."/>
            <person name="Buscot F."/>
            <person name="Adrian L."/>
            <person name="Diekert G."/>
        </authorList>
    </citation>
    <scope>NUCLEOTIDE SEQUENCE [LARGE SCALE GENOMIC DNA]</scope>
    <source>
        <strain evidence="2">DM 12446 / JCM 15788 / NBRC 109480</strain>
    </source>
</reference>
<dbReference type="RefSeq" id="WP_025344910.1">
    <property type="nucleotide sequence ID" value="NZ_CP007201.1"/>
</dbReference>
<name>A0AA86AML9_SULMK</name>
<evidence type="ECO:0000313" key="2">
    <source>
        <dbReference type="Proteomes" id="UP000019322"/>
    </source>
</evidence>
<dbReference type="Proteomes" id="UP000019322">
    <property type="component" value="Chromosome"/>
</dbReference>
<organism evidence="1 2">
    <name type="scientific">Sulfurospirillum multivorans (strain DM 12446 / JCM 15788 / NBRC 109480)</name>
    <dbReference type="NCBI Taxonomy" id="1150621"/>
    <lineage>
        <taxon>Bacteria</taxon>
        <taxon>Pseudomonadati</taxon>
        <taxon>Campylobacterota</taxon>
        <taxon>Epsilonproteobacteria</taxon>
        <taxon>Campylobacterales</taxon>
        <taxon>Sulfurospirillaceae</taxon>
        <taxon>Sulfurospirillum</taxon>
    </lineage>
</organism>
<accession>A0AA86AML9</accession>
<dbReference type="KEGG" id="smul:SMUL_1784"/>
<protein>
    <submittedName>
        <fullName evidence="1">Uncharacterized protein</fullName>
    </submittedName>
</protein>
<proteinExistence type="predicted"/>
<dbReference type="EMBL" id="CP007201">
    <property type="protein sequence ID" value="AHJ13039.1"/>
    <property type="molecule type" value="Genomic_DNA"/>
</dbReference>
<gene>
    <name evidence="1" type="ORF">SMUL_1784</name>
</gene>
<evidence type="ECO:0000313" key="1">
    <source>
        <dbReference type="EMBL" id="AHJ13039.1"/>
    </source>
</evidence>
<sequence length="82" mass="9184">MSESLLDKILSDETFEGLPLKLHKEGKNVILCADGIPNGGIYIVYPNKKACLISYDNTLKKSVLGRELTEAEYQIIGIEHYQ</sequence>
<dbReference type="AlphaFoldDB" id="A0AA86AML9"/>